<evidence type="ECO:0000313" key="2">
    <source>
        <dbReference type="EMBL" id="OGZ01283.1"/>
    </source>
</evidence>
<dbReference type="Proteomes" id="UP000176287">
    <property type="component" value="Unassembled WGS sequence"/>
</dbReference>
<name>A0A1G2CIR8_9BACT</name>
<evidence type="ECO:0008006" key="4">
    <source>
        <dbReference type="Google" id="ProtNLM"/>
    </source>
</evidence>
<comment type="caution">
    <text evidence="2">The sequence shown here is derived from an EMBL/GenBank/DDBJ whole genome shotgun (WGS) entry which is preliminary data.</text>
</comment>
<dbReference type="SUPFAM" id="SSF54523">
    <property type="entry name" value="Pili subunits"/>
    <property type="match status" value="1"/>
</dbReference>
<sequence length="170" mass="17836">MKKFPSSKLQAPSYERTGTTLIELLIVISMIGVISVVALLNLLGRSAQTDLNNATEQIASLLREARSRSVSQASSTSWGVHFENSTTTAPFYALFYSQTYSTSTVLGYYRLPSGIVYATSSIASGSSIDATFAQLSGQASSSASIKIYVSGKGTSNSSTISVASSGAVSF</sequence>
<feature type="transmembrane region" description="Helical" evidence="1">
    <location>
        <begin position="21"/>
        <end position="43"/>
    </location>
</feature>
<accession>A0A1G2CIR8</accession>
<dbReference type="STRING" id="1798649.A3B13_03265"/>
<keyword evidence="1" id="KW-1133">Transmembrane helix</keyword>
<dbReference type="InterPro" id="IPR045584">
    <property type="entry name" value="Pilin-like"/>
</dbReference>
<proteinExistence type="predicted"/>
<evidence type="ECO:0000256" key="1">
    <source>
        <dbReference type="SAM" id="Phobius"/>
    </source>
</evidence>
<organism evidence="2 3">
    <name type="scientific">Candidatus Liptonbacteria bacterium RIFCSPLOWO2_01_FULL_45_15</name>
    <dbReference type="NCBI Taxonomy" id="1798649"/>
    <lineage>
        <taxon>Bacteria</taxon>
        <taxon>Candidatus Liptoniibacteriota</taxon>
    </lineage>
</organism>
<keyword evidence="1" id="KW-0472">Membrane</keyword>
<reference evidence="2 3" key="1">
    <citation type="journal article" date="2016" name="Nat. Commun.">
        <title>Thousands of microbial genomes shed light on interconnected biogeochemical processes in an aquifer system.</title>
        <authorList>
            <person name="Anantharaman K."/>
            <person name="Brown C.T."/>
            <person name="Hug L.A."/>
            <person name="Sharon I."/>
            <person name="Castelle C.J."/>
            <person name="Probst A.J."/>
            <person name="Thomas B.C."/>
            <person name="Singh A."/>
            <person name="Wilkins M.J."/>
            <person name="Karaoz U."/>
            <person name="Brodie E.L."/>
            <person name="Williams K.H."/>
            <person name="Hubbard S.S."/>
            <person name="Banfield J.F."/>
        </authorList>
    </citation>
    <scope>NUCLEOTIDE SEQUENCE [LARGE SCALE GENOMIC DNA]</scope>
</reference>
<dbReference type="AlphaFoldDB" id="A0A1G2CIR8"/>
<protein>
    <recommendedName>
        <fullName evidence="4">General secretion pathway GspH domain-containing protein</fullName>
    </recommendedName>
</protein>
<keyword evidence="1" id="KW-0812">Transmembrane</keyword>
<gene>
    <name evidence="2" type="ORF">A3B13_03265</name>
</gene>
<dbReference type="Gene3D" id="3.30.700.10">
    <property type="entry name" value="Glycoprotein, Type 4 Pilin"/>
    <property type="match status" value="1"/>
</dbReference>
<dbReference type="EMBL" id="MHKZ01000001">
    <property type="protein sequence ID" value="OGZ01283.1"/>
    <property type="molecule type" value="Genomic_DNA"/>
</dbReference>
<evidence type="ECO:0000313" key="3">
    <source>
        <dbReference type="Proteomes" id="UP000176287"/>
    </source>
</evidence>